<evidence type="ECO:0000256" key="4">
    <source>
        <dbReference type="ARBA" id="ARBA00022679"/>
    </source>
</evidence>
<protein>
    <recommendedName>
        <fullName evidence="11">Glycosyltransferase family 92 protein</fullName>
    </recommendedName>
</protein>
<dbReference type="InterPro" id="IPR029044">
    <property type="entry name" value="Nucleotide-diphossugar_trans"/>
</dbReference>
<dbReference type="PANTHER" id="PTHR21461">
    <property type="entry name" value="GLYCOSYLTRANSFERASE FAMILY 92 PROTEIN"/>
    <property type="match status" value="1"/>
</dbReference>
<keyword evidence="10" id="KW-1185">Reference proteome</keyword>
<dbReference type="EMBL" id="CAUOFW020001554">
    <property type="protein sequence ID" value="CAK9146263.1"/>
    <property type="molecule type" value="Genomic_DNA"/>
</dbReference>
<proteinExistence type="inferred from homology"/>
<comment type="caution">
    <text evidence="9">The sequence shown here is derived from an EMBL/GenBank/DDBJ whole genome shotgun (WGS) entry which is preliminary data.</text>
</comment>
<evidence type="ECO:0000313" key="10">
    <source>
        <dbReference type="Proteomes" id="UP001642360"/>
    </source>
</evidence>
<comment type="subcellular location">
    <subcellularLocation>
        <location evidence="1">Membrane</location>
        <topology evidence="1">Single-pass membrane protein</topology>
    </subcellularLocation>
</comment>
<dbReference type="PANTHER" id="PTHR21461:SF16">
    <property type="entry name" value="GLYCOSYLTRANSFERASE FAMILY 92 PROTEIN RCOM_0530710"/>
    <property type="match status" value="1"/>
</dbReference>
<dbReference type="GO" id="GO:0016757">
    <property type="term" value="F:glycosyltransferase activity"/>
    <property type="evidence" value="ECO:0007669"/>
    <property type="project" value="UniProtKB-KW"/>
</dbReference>
<sequence length="700" mass="80113">MVENKRHKEKLTQNKVLVTFVSTRDKLNQTLSLTTFLQSLADTNRITRGVTNLNPTAVRTQHHPHKNHTQFPSTSTDPTPITHLFLPTKATMDPPEQRRKRKRFVRPPYSPKHLLSVRSLTSSFFFLTFLYFLSFRFFPINSSTFHPILVVSSLSLLSSSSSRSVQNHFNGDDLLSSLRIEDRVLFPDHVLLLVSSTKRNIKNSEGMECVYGRNLFKRYDSSDGVAAVKHSVLSVDEYDGFRFIARCPVPPANHSAAVNLQRRGGSVAELGGDYGLLKSNQTVYSWENVAYAAVLDGKTVVVFVKGLNLRQERKSDPTQYSCHFGLRNWERDGGFALATRAITAAQEVVRCSLPRSMRKNPIKAEGIRVTIGVTVTPHVHARAHEQVLVPSVAKIWKHKPEKQRNRKGKYELCVCTMVWNQASSLREWIMYHAWLGVERWFIYDNNSDDGIKDVIEELELEDYNVTRHLWPWIKTQEAGFSHCALRARDECNWVSFMDVDEFFYFPFPTPRLQRKRKLGFPGQNSLRNLVANFSSSTRVAEIRTGCHSFAPSGLNSPPSQGVTVGYTCRLQSPERHKSIVRPDALDITLLNVVHHFHLSKGFKYLNLPHSIAVINHYKYQVWEVFRAKFFRRVATYVVDWQESQNEGSRDRAPGLGTEAIEPPNWRLQFCEIWDTGLRDFVLANLADPESGSLPWERSPL</sequence>
<keyword evidence="6 8" id="KW-1133">Transmembrane helix</keyword>
<evidence type="ECO:0008006" key="11">
    <source>
        <dbReference type="Google" id="ProtNLM"/>
    </source>
</evidence>
<dbReference type="Proteomes" id="UP001642360">
    <property type="component" value="Unassembled WGS sequence"/>
</dbReference>
<organism evidence="9 10">
    <name type="scientific">Ilex paraguariensis</name>
    <name type="common">yerba mate</name>
    <dbReference type="NCBI Taxonomy" id="185542"/>
    <lineage>
        <taxon>Eukaryota</taxon>
        <taxon>Viridiplantae</taxon>
        <taxon>Streptophyta</taxon>
        <taxon>Embryophyta</taxon>
        <taxon>Tracheophyta</taxon>
        <taxon>Spermatophyta</taxon>
        <taxon>Magnoliopsida</taxon>
        <taxon>eudicotyledons</taxon>
        <taxon>Gunneridae</taxon>
        <taxon>Pentapetalae</taxon>
        <taxon>asterids</taxon>
        <taxon>campanulids</taxon>
        <taxon>Aquifoliales</taxon>
        <taxon>Aquifoliaceae</taxon>
        <taxon>Ilex</taxon>
    </lineage>
</organism>
<keyword evidence="7 8" id="KW-0472">Membrane</keyword>
<accession>A0ABC8RUA8</accession>
<evidence type="ECO:0000256" key="6">
    <source>
        <dbReference type="ARBA" id="ARBA00022989"/>
    </source>
</evidence>
<dbReference type="SUPFAM" id="SSF53448">
    <property type="entry name" value="Nucleotide-diphospho-sugar transferases"/>
    <property type="match status" value="1"/>
</dbReference>
<evidence type="ECO:0000256" key="7">
    <source>
        <dbReference type="ARBA" id="ARBA00023136"/>
    </source>
</evidence>
<dbReference type="GO" id="GO:0016020">
    <property type="term" value="C:membrane"/>
    <property type="evidence" value="ECO:0007669"/>
    <property type="project" value="UniProtKB-SubCell"/>
</dbReference>
<dbReference type="AlphaFoldDB" id="A0ABC8RUA8"/>
<evidence type="ECO:0000256" key="8">
    <source>
        <dbReference type="SAM" id="Phobius"/>
    </source>
</evidence>
<dbReference type="Pfam" id="PF01697">
    <property type="entry name" value="Glyco_transf_92"/>
    <property type="match status" value="1"/>
</dbReference>
<keyword evidence="5 8" id="KW-0812">Transmembrane</keyword>
<keyword evidence="4" id="KW-0808">Transferase</keyword>
<evidence type="ECO:0000256" key="2">
    <source>
        <dbReference type="ARBA" id="ARBA00007647"/>
    </source>
</evidence>
<evidence type="ECO:0000256" key="1">
    <source>
        <dbReference type="ARBA" id="ARBA00004167"/>
    </source>
</evidence>
<gene>
    <name evidence="9" type="ORF">ILEXP_LOCUS14097</name>
</gene>
<feature type="transmembrane region" description="Helical" evidence="8">
    <location>
        <begin position="120"/>
        <end position="138"/>
    </location>
</feature>
<keyword evidence="3" id="KW-0328">Glycosyltransferase</keyword>
<name>A0ABC8RUA8_9AQUA</name>
<dbReference type="InterPro" id="IPR008166">
    <property type="entry name" value="Glyco_transf_92"/>
</dbReference>
<reference evidence="9 10" key="1">
    <citation type="submission" date="2024-02" db="EMBL/GenBank/DDBJ databases">
        <authorList>
            <person name="Vignale AGUSTIN F."/>
            <person name="Sosa J E."/>
            <person name="Modenutti C."/>
        </authorList>
    </citation>
    <scope>NUCLEOTIDE SEQUENCE [LARGE SCALE GENOMIC DNA]</scope>
</reference>
<evidence type="ECO:0000256" key="3">
    <source>
        <dbReference type="ARBA" id="ARBA00022676"/>
    </source>
</evidence>
<evidence type="ECO:0000256" key="5">
    <source>
        <dbReference type="ARBA" id="ARBA00022692"/>
    </source>
</evidence>
<evidence type="ECO:0000313" key="9">
    <source>
        <dbReference type="EMBL" id="CAK9146263.1"/>
    </source>
</evidence>
<comment type="similarity">
    <text evidence="2">Belongs to the glycosyltransferase 92 family.</text>
</comment>